<accession>A0A3P7M7D6</accession>
<proteinExistence type="predicted"/>
<gene>
    <name evidence="1" type="ORF">DILT_LOCUS14585</name>
</gene>
<dbReference type="Proteomes" id="UP000281553">
    <property type="component" value="Unassembled WGS sequence"/>
</dbReference>
<protein>
    <submittedName>
        <fullName evidence="1">Uncharacterized protein</fullName>
    </submittedName>
</protein>
<reference evidence="1 2" key="1">
    <citation type="submission" date="2018-11" db="EMBL/GenBank/DDBJ databases">
        <authorList>
            <consortium name="Pathogen Informatics"/>
        </authorList>
    </citation>
    <scope>NUCLEOTIDE SEQUENCE [LARGE SCALE GENOMIC DNA]</scope>
</reference>
<name>A0A3P7M7D6_DIBLA</name>
<organism evidence="1 2">
    <name type="scientific">Dibothriocephalus latus</name>
    <name type="common">Fish tapeworm</name>
    <name type="synonym">Diphyllobothrium latum</name>
    <dbReference type="NCBI Taxonomy" id="60516"/>
    <lineage>
        <taxon>Eukaryota</taxon>
        <taxon>Metazoa</taxon>
        <taxon>Spiralia</taxon>
        <taxon>Lophotrochozoa</taxon>
        <taxon>Platyhelminthes</taxon>
        <taxon>Cestoda</taxon>
        <taxon>Eucestoda</taxon>
        <taxon>Diphyllobothriidea</taxon>
        <taxon>Diphyllobothriidae</taxon>
        <taxon>Dibothriocephalus</taxon>
    </lineage>
</organism>
<keyword evidence="2" id="KW-1185">Reference proteome</keyword>
<evidence type="ECO:0000313" key="2">
    <source>
        <dbReference type="Proteomes" id="UP000281553"/>
    </source>
</evidence>
<evidence type="ECO:0000313" key="1">
    <source>
        <dbReference type="EMBL" id="VDN25194.1"/>
    </source>
</evidence>
<dbReference type="EMBL" id="UYRU01074915">
    <property type="protein sequence ID" value="VDN25194.1"/>
    <property type="molecule type" value="Genomic_DNA"/>
</dbReference>
<feature type="non-terminal residue" evidence="1">
    <location>
        <position position="154"/>
    </location>
</feature>
<dbReference type="AlphaFoldDB" id="A0A3P7M7D6"/>
<sequence length="154" mass="17792">MEVYMVDLFPIKIVMERQIIIIPVHFGPGVNVMLNKWKGWIKWNSQGHLDHHAKSAAANYPDWYARRMADIRAADLKFTLRWAYDRWGKPNSFNALGFVGPEAAAETKDSPFFMRDCGTRKPQKVAADIPTVRYGQLHPPHYEQPVRSELFPPL</sequence>
<dbReference type="OrthoDB" id="6038987at2759"/>